<dbReference type="Pfam" id="PF07734">
    <property type="entry name" value="FBA_1"/>
    <property type="match status" value="1"/>
</dbReference>
<feature type="domain" description="F-box associated beta-propeller type 1" evidence="1">
    <location>
        <begin position="2"/>
        <end position="147"/>
    </location>
</feature>
<evidence type="ECO:0000313" key="3">
    <source>
        <dbReference type="Proteomes" id="UP000265520"/>
    </source>
</evidence>
<comment type="caution">
    <text evidence="2">The sequence shown here is derived from an EMBL/GenBank/DDBJ whole genome shotgun (WGS) entry which is preliminary data.</text>
</comment>
<dbReference type="InterPro" id="IPR017451">
    <property type="entry name" value="F-box-assoc_interact_dom"/>
</dbReference>
<sequence length="158" mass="18272">SKLALWNQATNEFKHIPPSSVQSCIPDAAKDFCPLVTVLHGFGYDRGTCDYKVIRRVLLQYHCEYMPLRADVFGDASLLEPLEIYSLRSNSWKKLDVDVPWSWDYNTEGMQVYMDGVCHWLAKEDNESCLVSFYLSNEVFFTTPIPSDIYERIVDQTL</sequence>
<protein>
    <submittedName>
        <fullName evidence="2">F-box protein</fullName>
    </submittedName>
</protein>
<evidence type="ECO:0000313" key="2">
    <source>
        <dbReference type="EMBL" id="MCH89305.1"/>
    </source>
</evidence>
<dbReference type="NCBIfam" id="TIGR01640">
    <property type="entry name" value="F_box_assoc_1"/>
    <property type="match status" value="1"/>
</dbReference>
<reference evidence="2 3" key="1">
    <citation type="journal article" date="2018" name="Front. Plant Sci.">
        <title>Red Clover (Trifolium pratense) and Zigzag Clover (T. medium) - A Picture of Genomic Similarities and Differences.</title>
        <authorList>
            <person name="Dluhosova J."/>
            <person name="Istvanek J."/>
            <person name="Nedelnik J."/>
            <person name="Repkova J."/>
        </authorList>
    </citation>
    <scope>NUCLEOTIDE SEQUENCE [LARGE SCALE GENOMIC DNA]</scope>
    <source>
        <strain evidence="3">cv. 10/8</strain>
        <tissue evidence="2">Leaf</tissue>
    </source>
</reference>
<dbReference type="EMBL" id="LXQA010015876">
    <property type="protein sequence ID" value="MCH89305.1"/>
    <property type="molecule type" value="Genomic_DNA"/>
</dbReference>
<accession>A0A392MQD3</accession>
<proteinExistence type="predicted"/>
<feature type="non-terminal residue" evidence="2">
    <location>
        <position position="1"/>
    </location>
</feature>
<dbReference type="PANTHER" id="PTHR31672">
    <property type="entry name" value="BNACNNG10540D PROTEIN"/>
    <property type="match status" value="1"/>
</dbReference>
<dbReference type="PANTHER" id="PTHR31672:SF13">
    <property type="entry name" value="F-BOX PROTEIN CPR30-LIKE"/>
    <property type="match status" value="1"/>
</dbReference>
<dbReference type="AlphaFoldDB" id="A0A392MQD3"/>
<keyword evidence="3" id="KW-1185">Reference proteome</keyword>
<dbReference type="InterPro" id="IPR006527">
    <property type="entry name" value="F-box-assoc_dom_typ1"/>
</dbReference>
<name>A0A392MQD3_9FABA</name>
<dbReference type="Proteomes" id="UP000265520">
    <property type="component" value="Unassembled WGS sequence"/>
</dbReference>
<evidence type="ECO:0000259" key="1">
    <source>
        <dbReference type="Pfam" id="PF07734"/>
    </source>
</evidence>
<dbReference type="InterPro" id="IPR050796">
    <property type="entry name" value="SCF_F-box_component"/>
</dbReference>
<organism evidence="2 3">
    <name type="scientific">Trifolium medium</name>
    <dbReference type="NCBI Taxonomy" id="97028"/>
    <lineage>
        <taxon>Eukaryota</taxon>
        <taxon>Viridiplantae</taxon>
        <taxon>Streptophyta</taxon>
        <taxon>Embryophyta</taxon>
        <taxon>Tracheophyta</taxon>
        <taxon>Spermatophyta</taxon>
        <taxon>Magnoliopsida</taxon>
        <taxon>eudicotyledons</taxon>
        <taxon>Gunneridae</taxon>
        <taxon>Pentapetalae</taxon>
        <taxon>rosids</taxon>
        <taxon>fabids</taxon>
        <taxon>Fabales</taxon>
        <taxon>Fabaceae</taxon>
        <taxon>Papilionoideae</taxon>
        <taxon>50 kb inversion clade</taxon>
        <taxon>NPAAA clade</taxon>
        <taxon>Hologalegina</taxon>
        <taxon>IRL clade</taxon>
        <taxon>Trifolieae</taxon>
        <taxon>Trifolium</taxon>
    </lineage>
</organism>
<gene>
    <name evidence="2" type="ORF">A2U01_0010200</name>
</gene>